<sequence>MKSVNEKNKTKIAKMRSRLRTLLELFILLFTLWLLLVLFLLFFSKDKELAKQPLMKELNALTGMQLKDLEKVQRRF</sequence>
<keyword evidence="1" id="KW-0812">Transmembrane</keyword>
<dbReference type="EMBL" id="FTLX01000003">
    <property type="protein sequence ID" value="SIQ74089.1"/>
    <property type="molecule type" value="Genomic_DNA"/>
</dbReference>
<feature type="transmembrane region" description="Helical" evidence="1">
    <location>
        <begin position="21"/>
        <end position="43"/>
    </location>
</feature>
<reference evidence="5" key="2">
    <citation type="submission" date="2017-03" db="EMBL/GenBank/DDBJ databases">
        <title>Bacillus sp. V-88(T) DSM27956, whole genome shotgun sequencing project.</title>
        <authorList>
            <person name="Dastager S.G."/>
            <person name="Neurgaonkar P.S."/>
            <person name="Dharne M.S."/>
        </authorList>
    </citation>
    <scope>NUCLEOTIDE SEQUENCE [LARGE SCALE GENOMIC DNA]</scope>
    <source>
        <strain evidence="5">DSM 25145</strain>
    </source>
</reference>
<evidence type="ECO:0000256" key="1">
    <source>
        <dbReference type="SAM" id="Phobius"/>
    </source>
</evidence>
<dbReference type="Proteomes" id="UP000186385">
    <property type="component" value="Unassembled WGS sequence"/>
</dbReference>
<keyword evidence="1" id="KW-1133">Transmembrane helix</keyword>
<proteinExistence type="predicted"/>
<keyword evidence="1" id="KW-0472">Membrane</keyword>
<evidence type="ECO:0000313" key="5">
    <source>
        <dbReference type="Proteomes" id="UP000215545"/>
    </source>
</evidence>
<evidence type="ECO:0000313" key="2">
    <source>
        <dbReference type="EMBL" id="OXS78722.1"/>
    </source>
</evidence>
<reference evidence="3 4" key="1">
    <citation type="submission" date="2017-01" db="EMBL/GenBank/DDBJ databases">
        <authorList>
            <person name="Mah S.A."/>
            <person name="Swanson W.J."/>
            <person name="Moy G.W."/>
            <person name="Vacquier V.D."/>
        </authorList>
    </citation>
    <scope>NUCLEOTIDE SEQUENCE [LARGE SCALE GENOMIC DNA]</scope>
    <source>
        <strain evidence="3 4">NIO-1016</strain>
    </source>
</reference>
<evidence type="ECO:0000313" key="3">
    <source>
        <dbReference type="EMBL" id="SIQ74089.1"/>
    </source>
</evidence>
<dbReference type="EMBL" id="MWSK01000003">
    <property type="protein sequence ID" value="OXS78722.1"/>
    <property type="molecule type" value="Genomic_DNA"/>
</dbReference>
<dbReference type="Proteomes" id="UP000215545">
    <property type="component" value="Unassembled WGS sequence"/>
</dbReference>
<name>A0A1N6V8N8_9BACI</name>
<accession>A0A1N6V8N8</accession>
<dbReference type="STRING" id="1017273.SAMN05443094_103484"/>
<dbReference type="RefSeq" id="WP_045849873.1">
    <property type="nucleotide sequence ID" value="NZ_FTLX01000003.1"/>
</dbReference>
<protein>
    <submittedName>
        <fullName evidence="3">Uncharacterized protein</fullName>
    </submittedName>
</protein>
<gene>
    <name evidence="2" type="ORF">B1B05_09040</name>
    <name evidence="3" type="ORF">SAMN05443094_103484</name>
</gene>
<reference evidence="2" key="3">
    <citation type="submission" date="2017-03" db="EMBL/GenBank/DDBJ databases">
        <authorList>
            <person name="Dastager S.G."/>
            <person name="Neurgaonkar P.S."/>
            <person name="Dharne M.S."/>
        </authorList>
    </citation>
    <scope>NUCLEOTIDE SEQUENCE</scope>
    <source>
        <strain evidence="2">DSM 25145</strain>
    </source>
</reference>
<keyword evidence="5" id="KW-1185">Reference proteome</keyword>
<organism evidence="3 4">
    <name type="scientific">Domibacillus enclensis</name>
    <dbReference type="NCBI Taxonomy" id="1017273"/>
    <lineage>
        <taxon>Bacteria</taxon>
        <taxon>Bacillati</taxon>
        <taxon>Bacillota</taxon>
        <taxon>Bacilli</taxon>
        <taxon>Bacillales</taxon>
        <taxon>Bacillaceae</taxon>
        <taxon>Domibacillus</taxon>
    </lineage>
</organism>
<evidence type="ECO:0000313" key="4">
    <source>
        <dbReference type="Proteomes" id="UP000186385"/>
    </source>
</evidence>
<dbReference type="AlphaFoldDB" id="A0A1N6V8N8"/>